<sequence length="421" mass="45706">MKRIFILTALFAAVIGSAVGQTEIRTAEELVAIGTDRETLSGSYILMNDLTLDDWVPIGRMDKDGETAFDGTLDGNGHTITINGFSTDTDNTACVGLFGLIGEKGVVKSLRITGKLTYTDKLDILYIGAFAGVNMGLITCCVSSVDLTCEYIKSGAKTKTKHLFVYEKGQFGGCVAGINYGNISHCYSDGTIRVTQGRAAGIAAGNGKGVKGSFGISVGSKGMSMSAAPGNLPLVTKRISYCYSTASIFGKTDEEGRGLIKVVGAANGLVSILRSESSVVYHCVALNKELEARGDGKAFAQASPFPQAILGITGVEAPIFQFYYCEEIPIRRYVNDKLLETKKLSPKRAVSLSATQEESWWRLPDGVDKKEQRYIPGFPFGTDDTAPWQWDAQRKRPVLYWETTEKKNHCCPLKHFLVYKI</sequence>
<accession>A0A449I3X9</accession>
<dbReference type="AlphaFoldDB" id="A0A449I3X9"/>
<gene>
    <name evidence="2" type="ORF">NCTC7812_01682</name>
</gene>
<dbReference type="Proteomes" id="UP000396835">
    <property type="component" value="Unassembled WGS sequence"/>
</dbReference>
<dbReference type="EMBL" id="CAACYH010000004">
    <property type="protein sequence ID" value="VFB14141.1"/>
    <property type="molecule type" value="Genomic_DNA"/>
</dbReference>
<evidence type="ECO:0000256" key="1">
    <source>
        <dbReference type="SAM" id="SignalP"/>
    </source>
</evidence>
<dbReference type="Gene3D" id="2.160.20.110">
    <property type="match status" value="1"/>
</dbReference>
<feature type="signal peptide" evidence="1">
    <location>
        <begin position="1"/>
        <end position="20"/>
    </location>
</feature>
<evidence type="ECO:0000313" key="3">
    <source>
        <dbReference type="Proteomes" id="UP000396835"/>
    </source>
</evidence>
<keyword evidence="2" id="KW-0176">Collagen</keyword>
<dbReference type="RefSeq" id="WP_131752241.1">
    <property type="nucleotide sequence ID" value="NZ_CAACYH010000004.1"/>
</dbReference>
<evidence type="ECO:0000313" key="2">
    <source>
        <dbReference type="EMBL" id="VFB14141.1"/>
    </source>
</evidence>
<keyword evidence="1" id="KW-0732">Signal</keyword>
<name>A0A449I3X9_9BACE</name>
<reference evidence="2 3" key="1">
    <citation type="submission" date="2019-02" db="EMBL/GenBank/DDBJ databases">
        <authorList>
            <consortium name="Pathogen Informatics"/>
        </authorList>
    </citation>
    <scope>NUCLEOTIDE SEQUENCE [LARGE SCALE GENOMIC DNA]</scope>
    <source>
        <strain evidence="2 3">3012STDY7078512</strain>
    </source>
</reference>
<protein>
    <submittedName>
        <fullName evidence="2">Collagen triple helix repeat-containing protein</fullName>
    </submittedName>
</protein>
<dbReference type="OrthoDB" id="1026744at2"/>
<proteinExistence type="predicted"/>
<organism evidence="2 3">
    <name type="scientific">Prevotella heparinolytica</name>
    <dbReference type="NCBI Taxonomy" id="28113"/>
    <lineage>
        <taxon>Bacteria</taxon>
        <taxon>Pseudomonadati</taxon>
        <taxon>Bacteroidota</taxon>
        <taxon>Bacteroidia</taxon>
        <taxon>Bacteroidales</taxon>
        <taxon>Bacteroidaceae</taxon>
        <taxon>Bacteroides</taxon>
    </lineage>
</organism>
<feature type="chain" id="PRO_5019009875" evidence="1">
    <location>
        <begin position="21"/>
        <end position="421"/>
    </location>
</feature>